<dbReference type="SUPFAM" id="SSF101874">
    <property type="entry name" value="YceI-like"/>
    <property type="match status" value="1"/>
</dbReference>
<dbReference type="STRING" id="271157.SAMN05444396_101342"/>
<reference evidence="3" key="1">
    <citation type="submission" date="2016-11" db="EMBL/GenBank/DDBJ databases">
        <authorList>
            <person name="Varghese N."/>
            <person name="Submissions S."/>
        </authorList>
    </citation>
    <scope>NUCLEOTIDE SEQUENCE [LARGE SCALE GENOMIC DNA]</scope>
    <source>
        <strain evidence="3">DSM 19741</strain>
    </source>
</reference>
<dbReference type="Pfam" id="PF04264">
    <property type="entry name" value="YceI"/>
    <property type="match status" value="1"/>
</dbReference>
<accession>A0A1M5EF44</accession>
<dbReference type="EMBL" id="FQWE01000001">
    <property type="protein sequence ID" value="SHF77754.1"/>
    <property type="molecule type" value="Genomic_DNA"/>
</dbReference>
<dbReference type="InterPro" id="IPR007372">
    <property type="entry name" value="Lipid/polyisoprenoid-bd_YceI"/>
</dbReference>
<feature type="domain" description="Lipid/polyisoprenoid-binding YceI-like" evidence="1">
    <location>
        <begin position="38"/>
        <end position="171"/>
    </location>
</feature>
<name>A0A1M5EF44_9FLAO</name>
<dbReference type="RefSeq" id="WP_072987367.1">
    <property type="nucleotide sequence ID" value="NZ_FQWE01000001.1"/>
</dbReference>
<evidence type="ECO:0000259" key="1">
    <source>
        <dbReference type="Pfam" id="PF04264"/>
    </source>
</evidence>
<sequence length="179" mass="20579">MKKIIIFILFLVVHTTFAQDRLSSINGITNFEASIPFFEEVKAVNNKTNGTLITTSGQILFSLYIRDFEFQRTLMQEHFNSIYMESNRYPKAVFKGKIENLNLKTINTIKAAYQIKGRIIIKGRSKNIAIKANIAKVKNGYEFTTEFPLNTDDFNIEIPFVVRSKVSKTVNTTVFCFLQ</sequence>
<protein>
    <submittedName>
        <fullName evidence="2">YceI-like domain-containing protein</fullName>
    </submittedName>
</protein>
<dbReference type="Proteomes" id="UP000184036">
    <property type="component" value="Unassembled WGS sequence"/>
</dbReference>
<organism evidence="2 3">
    <name type="scientific">Flavobacterium segetis</name>
    <dbReference type="NCBI Taxonomy" id="271157"/>
    <lineage>
        <taxon>Bacteria</taxon>
        <taxon>Pseudomonadati</taxon>
        <taxon>Bacteroidota</taxon>
        <taxon>Flavobacteriia</taxon>
        <taxon>Flavobacteriales</taxon>
        <taxon>Flavobacteriaceae</taxon>
        <taxon>Flavobacterium</taxon>
    </lineage>
</organism>
<gene>
    <name evidence="2" type="ORF">SAMN05444396_101342</name>
</gene>
<evidence type="ECO:0000313" key="2">
    <source>
        <dbReference type="EMBL" id="SHF77754.1"/>
    </source>
</evidence>
<dbReference type="Gene3D" id="2.40.128.110">
    <property type="entry name" value="Lipid/polyisoprenoid-binding, YceI-like"/>
    <property type="match status" value="1"/>
</dbReference>
<evidence type="ECO:0000313" key="3">
    <source>
        <dbReference type="Proteomes" id="UP000184036"/>
    </source>
</evidence>
<keyword evidence="3" id="KW-1185">Reference proteome</keyword>
<proteinExistence type="predicted"/>
<dbReference type="OrthoDB" id="116832at2"/>
<dbReference type="AlphaFoldDB" id="A0A1M5EF44"/>
<dbReference type="InterPro" id="IPR036761">
    <property type="entry name" value="TTHA0802/YceI-like_sf"/>
</dbReference>